<keyword evidence="2 6" id="KW-0812">Transmembrane</keyword>
<sequence>MFKNISKILNSYLVKFKDDFVNSAKDKKKLLLLLVVVALFLLVALYVYKYFIKNLINKKHQVNKEFINKKGNNSDDVLVLYFYTQWCPYCKQSMPEIKKFEDYVNGLNAENSYKITVTKIDCDENSAMATKYKIQGYPTIKLIYKGKVYDYDAKPTKENLIQFLESTIKKKI</sequence>
<keyword evidence="3 6" id="KW-1133">Transmembrane helix</keyword>
<keyword evidence="4 6" id="KW-0472">Membrane</keyword>
<evidence type="ECO:0000256" key="5">
    <source>
        <dbReference type="ARBA" id="ARBA00045246"/>
    </source>
</evidence>
<dbReference type="Gene3D" id="3.40.30.10">
    <property type="entry name" value="Glutaredoxin"/>
    <property type="match status" value="1"/>
</dbReference>
<proteinExistence type="predicted"/>
<name>A0A6C0KQG1_9ZZZZ</name>
<comment type="subcellular location">
    <subcellularLocation>
        <location evidence="1">Endoplasmic reticulum membrane</location>
        <topology evidence="1">Single-pass membrane protein</topology>
    </subcellularLocation>
</comment>
<dbReference type="SUPFAM" id="SSF52833">
    <property type="entry name" value="Thioredoxin-like"/>
    <property type="match status" value="1"/>
</dbReference>
<dbReference type="EMBL" id="MN740952">
    <property type="protein sequence ID" value="QHU19513.1"/>
    <property type="molecule type" value="Genomic_DNA"/>
</dbReference>
<feature type="transmembrane region" description="Helical" evidence="6">
    <location>
        <begin position="30"/>
        <end position="51"/>
    </location>
</feature>
<evidence type="ECO:0000256" key="2">
    <source>
        <dbReference type="ARBA" id="ARBA00022692"/>
    </source>
</evidence>
<evidence type="ECO:0000256" key="1">
    <source>
        <dbReference type="ARBA" id="ARBA00004389"/>
    </source>
</evidence>
<comment type="function">
    <text evidence="5">Probable disulfide isomerase, which participates in the folding of proteins containing disulfide bonds. May act as a dithiol oxidase. Acts as a regulator of endoplasmic reticulum-mitochondria contact sites via its ability to regulate redox signals.</text>
</comment>
<evidence type="ECO:0000313" key="8">
    <source>
        <dbReference type="EMBL" id="QHU19513.1"/>
    </source>
</evidence>
<accession>A0A6C0KQG1</accession>
<dbReference type="InterPro" id="IPR036249">
    <property type="entry name" value="Thioredoxin-like_sf"/>
</dbReference>
<dbReference type="PANTHER" id="PTHR46426">
    <property type="entry name" value="PROTEIN DISULFIDE-ISOMERASE TMX3"/>
    <property type="match status" value="1"/>
</dbReference>
<dbReference type="PANTHER" id="PTHR46426:SF1">
    <property type="entry name" value="PROTEIN DISULFIDE-ISOMERASE TMX3"/>
    <property type="match status" value="1"/>
</dbReference>
<dbReference type="PROSITE" id="PS00194">
    <property type="entry name" value="THIOREDOXIN_1"/>
    <property type="match status" value="1"/>
</dbReference>
<dbReference type="Pfam" id="PF00085">
    <property type="entry name" value="Thioredoxin"/>
    <property type="match status" value="1"/>
</dbReference>
<evidence type="ECO:0000256" key="6">
    <source>
        <dbReference type="SAM" id="Phobius"/>
    </source>
</evidence>
<dbReference type="GO" id="GO:0005789">
    <property type="term" value="C:endoplasmic reticulum membrane"/>
    <property type="evidence" value="ECO:0007669"/>
    <property type="project" value="UniProtKB-SubCell"/>
</dbReference>
<evidence type="ECO:0000256" key="4">
    <source>
        <dbReference type="ARBA" id="ARBA00023136"/>
    </source>
</evidence>
<dbReference type="CDD" id="cd02961">
    <property type="entry name" value="PDI_a_family"/>
    <property type="match status" value="1"/>
</dbReference>
<dbReference type="InterPro" id="IPR017937">
    <property type="entry name" value="Thioredoxin_CS"/>
</dbReference>
<reference evidence="8" key="1">
    <citation type="journal article" date="2020" name="Nature">
        <title>Giant virus diversity and host interactions through global metagenomics.</title>
        <authorList>
            <person name="Schulz F."/>
            <person name="Roux S."/>
            <person name="Paez-Espino D."/>
            <person name="Jungbluth S."/>
            <person name="Walsh D.A."/>
            <person name="Denef V.J."/>
            <person name="McMahon K.D."/>
            <person name="Konstantinidis K.T."/>
            <person name="Eloe-Fadrosh E.A."/>
            <person name="Kyrpides N.C."/>
            <person name="Woyke T."/>
        </authorList>
    </citation>
    <scope>NUCLEOTIDE SEQUENCE</scope>
    <source>
        <strain evidence="8">GVMAG-S-3300013014-113</strain>
    </source>
</reference>
<dbReference type="AlphaFoldDB" id="A0A6C0KQG1"/>
<dbReference type="InterPro" id="IPR013766">
    <property type="entry name" value="Thioredoxin_domain"/>
</dbReference>
<dbReference type="InterPro" id="IPR052250">
    <property type="entry name" value="PDI_TMX3"/>
</dbReference>
<protein>
    <recommendedName>
        <fullName evidence="7">Thioredoxin domain-containing protein</fullName>
    </recommendedName>
</protein>
<organism evidence="8">
    <name type="scientific">viral metagenome</name>
    <dbReference type="NCBI Taxonomy" id="1070528"/>
    <lineage>
        <taxon>unclassified sequences</taxon>
        <taxon>metagenomes</taxon>
        <taxon>organismal metagenomes</taxon>
    </lineage>
</organism>
<feature type="domain" description="Thioredoxin" evidence="7">
    <location>
        <begin position="41"/>
        <end position="169"/>
    </location>
</feature>
<dbReference type="PROSITE" id="PS51352">
    <property type="entry name" value="THIOREDOXIN_2"/>
    <property type="match status" value="1"/>
</dbReference>
<evidence type="ECO:0000256" key="3">
    <source>
        <dbReference type="ARBA" id="ARBA00022989"/>
    </source>
</evidence>
<evidence type="ECO:0000259" key="7">
    <source>
        <dbReference type="PROSITE" id="PS51352"/>
    </source>
</evidence>